<organism evidence="2 3">
    <name type="scientific">Pleuronectes platessa</name>
    <name type="common">European plaice</name>
    <dbReference type="NCBI Taxonomy" id="8262"/>
    <lineage>
        <taxon>Eukaryota</taxon>
        <taxon>Metazoa</taxon>
        <taxon>Chordata</taxon>
        <taxon>Craniata</taxon>
        <taxon>Vertebrata</taxon>
        <taxon>Euteleostomi</taxon>
        <taxon>Actinopterygii</taxon>
        <taxon>Neopterygii</taxon>
        <taxon>Teleostei</taxon>
        <taxon>Neoteleostei</taxon>
        <taxon>Acanthomorphata</taxon>
        <taxon>Carangaria</taxon>
        <taxon>Pleuronectiformes</taxon>
        <taxon>Pleuronectoidei</taxon>
        <taxon>Pleuronectidae</taxon>
        <taxon>Pleuronectes</taxon>
    </lineage>
</organism>
<evidence type="ECO:0000313" key="2">
    <source>
        <dbReference type="EMBL" id="CAB1431516.1"/>
    </source>
</evidence>
<comment type="caution">
    <text evidence="2">The sequence shown here is derived from an EMBL/GenBank/DDBJ whole genome shotgun (WGS) entry which is preliminary data.</text>
</comment>
<feature type="region of interest" description="Disordered" evidence="1">
    <location>
        <begin position="40"/>
        <end position="65"/>
    </location>
</feature>
<gene>
    <name evidence="2" type="ORF">PLEPLA_LOCUS19573</name>
</gene>
<dbReference type="AlphaFoldDB" id="A0A9N7UK00"/>
<keyword evidence="3" id="KW-1185">Reference proteome</keyword>
<reference evidence="2" key="1">
    <citation type="submission" date="2020-03" db="EMBL/GenBank/DDBJ databases">
        <authorList>
            <person name="Weist P."/>
        </authorList>
    </citation>
    <scope>NUCLEOTIDE SEQUENCE</scope>
</reference>
<protein>
    <submittedName>
        <fullName evidence="2">Uncharacterized protein</fullName>
    </submittedName>
</protein>
<feature type="compositionally biased region" description="Basic and acidic residues" evidence="1">
    <location>
        <begin position="40"/>
        <end position="54"/>
    </location>
</feature>
<evidence type="ECO:0000256" key="1">
    <source>
        <dbReference type="SAM" id="MobiDB-lite"/>
    </source>
</evidence>
<evidence type="ECO:0000313" key="3">
    <source>
        <dbReference type="Proteomes" id="UP001153269"/>
    </source>
</evidence>
<accession>A0A9N7UK00</accession>
<dbReference type="Proteomes" id="UP001153269">
    <property type="component" value="Unassembled WGS sequence"/>
</dbReference>
<proteinExistence type="predicted"/>
<sequence>MDEVRKHLHLPPPPPRFPLRQVPRLHLHILSSARGFSSADKKDEVRISSEKSPARPDFTSKPQHSSPVSLTLSVAVETLFLLMCFTVHEASGKHSFFHPRVYYFNNIPRKLDHELEGVCVTDGVEQLVTGGVAPERLTSQRLGGVTSVFSIQQIQLAGGNDGNQPLKGASQPLSQPGAEDSG</sequence>
<dbReference type="EMBL" id="CADEAL010001344">
    <property type="protein sequence ID" value="CAB1431516.1"/>
    <property type="molecule type" value="Genomic_DNA"/>
</dbReference>
<feature type="region of interest" description="Disordered" evidence="1">
    <location>
        <begin position="159"/>
        <end position="182"/>
    </location>
</feature>
<name>A0A9N7UK00_PLEPL</name>